<feature type="transmembrane region" description="Helical" evidence="1">
    <location>
        <begin position="7"/>
        <end position="23"/>
    </location>
</feature>
<feature type="transmembrane region" description="Helical" evidence="1">
    <location>
        <begin position="376"/>
        <end position="403"/>
    </location>
</feature>
<feature type="transmembrane region" description="Helical" evidence="1">
    <location>
        <begin position="231"/>
        <end position="258"/>
    </location>
</feature>
<keyword evidence="1" id="KW-0812">Transmembrane</keyword>
<comment type="caution">
    <text evidence="2">The sequence shown here is derived from an EMBL/GenBank/DDBJ whole genome shotgun (WGS) entry which is preliminary data.</text>
</comment>
<evidence type="ECO:0000256" key="1">
    <source>
        <dbReference type="SAM" id="Phobius"/>
    </source>
</evidence>
<keyword evidence="1" id="KW-1133">Transmembrane helix</keyword>
<name>A0ABT8XWY4_9GAMM</name>
<feature type="transmembrane region" description="Helical" evidence="1">
    <location>
        <begin position="100"/>
        <end position="116"/>
    </location>
</feature>
<gene>
    <name evidence="2" type="ORF">Q3404_12530</name>
</gene>
<evidence type="ECO:0000313" key="3">
    <source>
        <dbReference type="Proteomes" id="UP001171299"/>
    </source>
</evidence>
<feature type="transmembrane region" description="Helical" evidence="1">
    <location>
        <begin position="167"/>
        <end position="189"/>
    </location>
</feature>
<accession>A0ABT8XWY4</accession>
<feature type="transmembrane region" description="Helical" evidence="1">
    <location>
        <begin position="29"/>
        <end position="51"/>
    </location>
</feature>
<feature type="transmembrane region" description="Helical" evidence="1">
    <location>
        <begin position="128"/>
        <end position="147"/>
    </location>
</feature>
<feature type="transmembrane region" description="Helical" evidence="1">
    <location>
        <begin position="336"/>
        <end position="355"/>
    </location>
</feature>
<dbReference type="EMBL" id="JAUOOM010000011">
    <property type="protein sequence ID" value="MDO6407404.1"/>
    <property type="molecule type" value="Genomic_DNA"/>
</dbReference>
<keyword evidence="3" id="KW-1185">Reference proteome</keyword>
<evidence type="ECO:0000313" key="2">
    <source>
        <dbReference type="EMBL" id="MDO6407404.1"/>
    </source>
</evidence>
<keyword evidence="1" id="KW-0472">Membrane</keyword>
<proteinExistence type="predicted"/>
<organism evidence="2 3">
    <name type="scientific">Pantoea phytobeneficialis</name>
    <dbReference type="NCBI Taxonomy" id="2052056"/>
    <lineage>
        <taxon>Bacteria</taxon>
        <taxon>Pseudomonadati</taxon>
        <taxon>Pseudomonadota</taxon>
        <taxon>Gammaproteobacteria</taxon>
        <taxon>Enterobacterales</taxon>
        <taxon>Erwiniaceae</taxon>
        <taxon>Pantoea</taxon>
    </lineage>
</organism>
<feature type="transmembrane region" description="Helical" evidence="1">
    <location>
        <begin position="279"/>
        <end position="297"/>
    </location>
</feature>
<sequence length="426" mass="48269">MKDVMNLAVKNPIFVLFCFFIPFDNTSLQNIGGIMTASPSSLLLIPGLAVSSLKYGLKIRKEILIFVLLTMSVSTLYFFYWSNLFDSLSSLFVLDRGSRYIALFGYYFLSYLYCSLHPYSDLVAASKVIILVILLSIILNYADPNLINHQGLLQFNDFISPDRLRGFALEASVFGFQIVCMVLLIAMIYNLKLHWVLLLTITLAILTTSKGAALSFLICMCLYFSANGNVIFRIVLTIFCVTASYIMFKMFFLVALATDIDNYSSVATRTTMFITGLKILLYNPLGVGYFGYIPAIYDFTPGVIMWMKKIIPYLNYDEVATYTRLGEYKAIGTKSLFIDCVIMYGFIFLVPFFTITRKVLLIFSKNKDKYAYMLTLYVIIANLFFISHIGDYITSFCIAVALARYSNHVSVEKSENQTVGVTSRVF</sequence>
<protein>
    <submittedName>
        <fullName evidence="2">Uncharacterized protein</fullName>
    </submittedName>
</protein>
<feature type="transmembrane region" description="Helical" evidence="1">
    <location>
        <begin position="63"/>
        <end position="80"/>
    </location>
</feature>
<dbReference type="RefSeq" id="WP_244634082.1">
    <property type="nucleotide sequence ID" value="NZ_CP024638.1"/>
</dbReference>
<dbReference type="Proteomes" id="UP001171299">
    <property type="component" value="Unassembled WGS sequence"/>
</dbReference>
<feature type="transmembrane region" description="Helical" evidence="1">
    <location>
        <begin position="196"/>
        <end position="225"/>
    </location>
</feature>
<reference evidence="2" key="1">
    <citation type="submission" date="2023-07" db="EMBL/GenBank/DDBJ databases">
        <title>The extreme plant-growth-promoting properties of Pantoea phytobeneficialis PF55 revealed by functional and genomic analysis.</title>
        <authorList>
            <person name="Nascimento F.X."/>
            <person name="Marcio R.J."/>
        </authorList>
    </citation>
    <scope>NUCLEOTIDE SEQUENCE</scope>
    <source>
        <strain evidence="2">PF55</strain>
    </source>
</reference>